<feature type="region of interest" description="Disordered" evidence="1">
    <location>
        <begin position="104"/>
        <end position="148"/>
    </location>
</feature>
<dbReference type="RefSeq" id="WP_212531369.1">
    <property type="nucleotide sequence ID" value="NZ_JAGSOG010000168.1"/>
</dbReference>
<evidence type="ECO:0000313" key="3">
    <source>
        <dbReference type="Proteomes" id="UP000675781"/>
    </source>
</evidence>
<reference evidence="2" key="1">
    <citation type="submission" date="2021-04" db="EMBL/GenBank/DDBJ databases">
        <title>Genome based classification of Actinospica acidithermotolerans sp. nov., an actinobacterium isolated from an Indonesian hot spring.</title>
        <authorList>
            <person name="Kusuma A.B."/>
            <person name="Putra K.E."/>
            <person name="Nafisah S."/>
            <person name="Loh J."/>
            <person name="Nouioui I."/>
            <person name="Goodfellow M."/>
        </authorList>
    </citation>
    <scope>NUCLEOTIDE SEQUENCE</scope>
    <source>
        <strain evidence="2">CSCA 57</strain>
    </source>
</reference>
<keyword evidence="3" id="KW-1185">Reference proteome</keyword>
<dbReference type="Proteomes" id="UP000675781">
    <property type="component" value="Unassembled WGS sequence"/>
</dbReference>
<evidence type="ECO:0000256" key="1">
    <source>
        <dbReference type="SAM" id="MobiDB-lite"/>
    </source>
</evidence>
<comment type="caution">
    <text evidence="2">The sequence shown here is derived from an EMBL/GenBank/DDBJ whole genome shotgun (WGS) entry which is preliminary data.</text>
</comment>
<feature type="compositionally biased region" description="Low complexity" evidence="1">
    <location>
        <begin position="127"/>
        <end position="145"/>
    </location>
</feature>
<proteinExistence type="predicted"/>
<gene>
    <name evidence="2" type="ORF">KDL01_26705</name>
</gene>
<protein>
    <recommendedName>
        <fullName evidence="4">SWIM-type domain-containing protein</fullName>
    </recommendedName>
</protein>
<dbReference type="AlphaFoldDB" id="A0A941ERW1"/>
<feature type="region of interest" description="Disordered" evidence="1">
    <location>
        <begin position="508"/>
        <end position="558"/>
    </location>
</feature>
<evidence type="ECO:0000313" key="2">
    <source>
        <dbReference type="EMBL" id="MBR7836897.1"/>
    </source>
</evidence>
<name>A0A941ERW1_9ACTN</name>
<accession>A0A941ERW1</accession>
<evidence type="ECO:0008006" key="4">
    <source>
        <dbReference type="Google" id="ProtNLM"/>
    </source>
</evidence>
<sequence>MTISIDGAAFAAVLDALPARLRKRLDASVERAADWAREESADGANLLIRVDEETAVTVRVTAGVVVSAEDVSCVCLLAPACLHRAAVASILPLHDASDVPAAESLAESVTTDARGGAQSANTEKTDAAPSESASTATSAPPAGASQTLSVRERAAASALWDSAVAVLTAGLVGASRFTEAELARATHQARAIGLHRASAAGVRVAAGLRSARERSGEHRLGRFTADLRELMLVTHQLTHLHEGAEQTDELRGMARRSYQEHGSLRLYGLFTEPVVAGSGYAGVVSYAVDVDGVVWSTATIAPGGRSLVRPSYISSLKLGGTTLTHREFGRAGVMVSAATSSADRRLGGGTSTKAVRTAGVEWSRAPVAGLFDQPLSAQFARALAVDPEDGSFRAGDDLVFLRGRVLGVGAPGLVLGLIEPDDDVPEGGDTLEAREARMLWCVLPEGSAVYQRNFERLAEVGPELRVIARPDRAQPGTVHALAVAVEAEDAAALALPEEWQGRVNLGIDRIPLPDEDTQDAQDAQDARSSEATESTATAEPVEGAESQETTPVEDPSAAANISARMPTAESTSLHLLRHHIEHAASAGRAITRTALLERDCTRLDAEAMHVAASLLRELVVQAAPARDQFARPIDTEERPKNGYARTWLAAAVYEHAAATELAVRQWSRAMR</sequence>
<organism evidence="2 3">
    <name type="scientific">Actinospica durhamensis</name>
    <dbReference type="NCBI Taxonomy" id="1508375"/>
    <lineage>
        <taxon>Bacteria</taxon>
        <taxon>Bacillati</taxon>
        <taxon>Actinomycetota</taxon>
        <taxon>Actinomycetes</taxon>
        <taxon>Catenulisporales</taxon>
        <taxon>Actinospicaceae</taxon>
        <taxon>Actinospica</taxon>
    </lineage>
</organism>
<dbReference type="EMBL" id="JAGSOG010000168">
    <property type="protein sequence ID" value="MBR7836897.1"/>
    <property type="molecule type" value="Genomic_DNA"/>
</dbReference>